<evidence type="ECO:0000313" key="10">
    <source>
        <dbReference type="EMBL" id="QBD80930.1"/>
    </source>
</evidence>
<protein>
    <submittedName>
        <fullName evidence="10">DHA2 family efflux MFS transporter permease subunit</fullName>
    </submittedName>
</protein>
<evidence type="ECO:0000256" key="6">
    <source>
        <dbReference type="ARBA" id="ARBA00022989"/>
    </source>
</evidence>
<evidence type="ECO:0000256" key="2">
    <source>
        <dbReference type="ARBA" id="ARBA00008537"/>
    </source>
</evidence>
<dbReference type="GO" id="GO:0022857">
    <property type="term" value="F:transmembrane transporter activity"/>
    <property type="evidence" value="ECO:0007669"/>
    <property type="project" value="InterPro"/>
</dbReference>
<dbReference type="PRINTS" id="PR01036">
    <property type="entry name" value="TCRTETB"/>
</dbReference>
<dbReference type="InterPro" id="IPR020846">
    <property type="entry name" value="MFS_dom"/>
</dbReference>
<comment type="subcellular location">
    <subcellularLocation>
        <location evidence="1">Cell membrane</location>
        <topology evidence="1">Multi-pass membrane protein</topology>
    </subcellularLocation>
</comment>
<feature type="transmembrane region" description="Helical" evidence="8">
    <location>
        <begin position="146"/>
        <end position="169"/>
    </location>
</feature>
<feature type="transmembrane region" description="Helical" evidence="8">
    <location>
        <begin position="206"/>
        <end position="226"/>
    </location>
</feature>
<dbReference type="NCBIfam" id="TIGR00711">
    <property type="entry name" value="efflux_EmrB"/>
    <property type="match status" value="1"/>
</dbReference>
<feature type="transmembrane region" description="Helical" evidence="8">
    <location>
        <begin position="87"/>
        <end position="106"/>
    </location>
</feature>
<evidence type="ECO:0000256" key="7">
    <source>
        <dbReference type="ARBA" id="ARBA00023136"/>
    </source>
</evidence>
<feature type="transmembrane region" description="Helical" evidence="8">
    <location>
        <begin position="238"/>
        <end position="260"/>
    </location>
</feature>
<evidence type="ECO:0000256" key="5">
    <source>
        <dbReference type="ARBA" id="ARBA00022692"/>
    </source>
</evidence>
<dbReference type="Pfam" id="PF07690">
    <property type="entry name" value="MFS_1"/>
    <property type="match status" value="1"/>
</dbReference>
<feature type="transmembrane region" description="Helical" evidence="8">
    <location>
        <begin position="112"/>
        <end position="134"/>
    </location>
</feature>
<dbReference type="Gene3D" id="1.20.1250.20">
    <property type="entry name" value="MFS general substrate transporter like domains"/>
    <property type="match status" value="1"/>
</dbReference>
<dbReference type="SUPFAM" id="SSF103473">
    <property type="entry name" value="MFS general substrate transporter"/>
    <property type="match status" value="1"/>
</dbReference>
<dbReference type="KEGG" id="kbs:EPA93_35160"/>
<dbReference type="PROSITE" id="PS50850">
    <property type="entry name" value="MFS"/>
    <property type="match status" value="1"/>
</dbReference>
<evidence type="ECO:0000256" key="1">
    <source>
        <dbReference type="ARBA" id="ARBA00004651"/>
    </source>
</evidence>
<name>A0A4P6JZX4_KTERU</name>
<reference evidence="10 11" key="1">
    <citation type="submission" date="2019-01" db="EMBL/GenBank/DDBJ databases">
        <title>Ktedonosporobacter rubrisoli SCAWS-G2.</title>
        <authorList>
            <person name="Huang Y."/>
            <person name="Yan B."/>
        </authorList>
    </citation>
    <scope>NUCLEOTIDE SEQUENCE [LARGE SCALE GENOMIC DNA]</scope>
    <source>
        <strain evidence="10 11">SCAWS-G2</strain>
    </source>
</reference>
<evidence type="ECO:0000256" key="3">
    <source>
        <dbReference type="ARBA" id="ARBA00022448"/>
    </source>
</evidence>
<keyword evidence="6 8" id="KW-1133">Transmembrane helix</keyword>
<dbReference type="OrthoDB" id="9807274at2"/>
<dbReference type="CDD" id="cd17503">
    <property type="entry name" value="MFS_LmrB_MDR_like"/>
    <property type="match status" value="1"/>
</dbReference>
<dbReference type="InterPro" id="IPR004638">
    <property type="entry name" value="EmrB-like"/>
</dbReference>
<comment type="similarity">
    <text evidence="2">Belongs to the major facilitator superfamily. EmrB family.</text>
</comment>
<feature type="transmembrane region" description="Helical" evidence="8">
    <location>
        <begin position="175"/>
        <end position="194"/>
    </location>
</feature>
<dbReference type="Proteomes" id="UP000290365">
    <property type="component" value="Chromosome"/>
</dbReference>
<evidence type="ECO:0000259" key="9">
    <source>
        <dbReference type="PROSITE" id="PS50850"/>
    </source>
</evidence>
<dbReference type="EMBL" id="CP035758">
    <property type="protein sequence ID" value="QBD80930.1"/>
    <property type="molecule type" value="Genomic_DNA"/>
</dbReference>
<feature type="transmembrane region" description="Helical" evidence="8">
    <location>
        <begin position="20"/>
        <end position="43"/>
    </location>
</feature>
<evidence type="ECO:0000256" key="8">
    <source>
        <dbReference type="SAM" id="Phobius"/>
    </source>
</evidence>
<dbReference type="GO" id="GO:0005886">
    <property type="term" value="C:plasma membrane"/>
    <property type="evidence" value="ECO:0007669"/>
    <property type="project" value="UniProtKB-SubCell"/>
</dbReference>
<keyword evidence="5 8" id="KW-0812">Transmembrane</keyword>
<dbReference type="InterPro" id="IPR011701">
    <property type="entry name" value="MFS"/>
</dbReference>
<dbReference type="RefSeq" id="WP_129891992.1">
    <property type="nucleotide sequence ID" value="NZ_CP035758.1"/>
</dbReference>
<dbReference type="PANTHER" id="PTHR42718:SF9">
    <property type="entry name" value="MAJOR FACILITATOR SUPERFAMILY MULTIDRUG TRANSPORTER MFSC"/>
    <property type="match status" value="1"/>
</dbReference>
<dbReference type="InterPro" id="IPR036259">
    <property type="entry name" value="MFS_trans_sf"/>
</dbReference>
<keyword evidence="4" id="KW-1003">Cell membrane</keyword>
<dbReference type="AlphaFoldDB" id="A0A4P6JZX4"/>
<dbReference type="Gene3D" id="1.20.1720.10">
    <property type="entry name" value="Multidrug resistance protein D"/>
    <property type="match status" value="1"/>
</dbReference>
<feature type="transmembrane region" description="Helical" evidence="8">
    <location>
        <begin position="311"/>
        <end position="332"/>
    </location>
</feature>
<feature type="domain" description="Major facilitator superfamily (MFS) profile" evidence="9">
    <location>
        <begin position="21"/>
        <end position="517"/>
    </location>
</feature>
<gene>
    <name evidence="10" type="ORF">EPA93_35160</name>
</gene>
<organism evidence="10 11">
    <name type="scientific">Ktedonosporobacter rubrisoli</name>
    <dbReference type="NCBI Taxonomy" id="2509675"/>
    <lineage>
        <taxon>Bacteria</taxon>
        <taxon>Bacillati</taxon>
        <taxon>Chloroflexota</taxon>
        <taxon>Ktedonobacteria</taxon>
        <taxon>Ktedonobacterales</taxon>
        <taxon>Ktedonosporobacteraceae</taxon>
        <taxon>Ktedonosporobacter</taxon>
    </lineage>
</organism>
<evidence type="ECO:0000313" key="11">
    <source>
        <dbReference type="Proteomes" id="UP000290365"/>
    </source>
</evidence>
<keyword evidence="7 8" id="KW-0472">Membrane</keyword>
<proteinExistence type="inferred from homology"/>
<evidence type="ECO:0000256" key="4">
    <source>
        <dbReference type="ARBA" id="ARBA00022475"/>
    </source>
</evidence>
<feature type="transmembrane region" description="Helical" evidence="8">
    <location>
        <begin position="272"/>
        <end position="299"/>
    </location>
</feature>
<feature type="transmembrane region" description="Helical" evidence="8">
    <location>
        <begin position="494"/>
        <end position="514"/>
    </location>
</feature>
<keyword evidence="3" id="KW-0813">Transport</keyword>
<sequence length="541" mass="57582">MQMTAPATQPKEGGISYKWIVAFVVIFGLFMTILDSTIVNIAIPRLQTAFGANLNDVQWVLTGYTLAQGVATPLTGFLADRIGTKRLYLISLGIFTAGSAVCGLAWNLPILIFFRVLQAMGGAFMSPLAITLLYREFPVNERGTAMGFLGIPILLAPAFGPTLGGYFVTFADWQFIFYINVPIGILAIVLGMLLLREAVINARAQFDIPGFIFSATGLAALLYALSDASTDGWGSVKVLGFMVTGILLLAIFVIIEIRVAHAGGQPLLDLRVFANAPFTTSSIASTLVTFALFGGLFLIPIYLQNLRGLNAFQAGLLLLPQAFASMVAMLAGGRLVDKIGVRAVVIPGLILLAIVSWLYTSITLTMAFGAFQLLLILRSLALGLCAQPLSVSALSEIPPRQLAQASSVSTTLRFVASSLGTAVLATLVQSQTKVHYTHLAERVTPDSALGQLIPQLQAAFVSHGASLTQAYGTAIASIYGMLQKQAYLLAMHDAFLLCAALAIAATIAAIFVRYRRTPPAPSNSEEAAEAQQAREEAMLAV</sequence>
<keyword evidence="11" id="KW-1185">Reference proteome</keyword>
<dbReference type="PANTHER" id="PTHR42718">
    <property type="entry name" value="MAJOR FACILITATOR SUPERFAMILY MULTIDRUG TRANSPORTER MFSC"/>
    <property type="match status" value="1"/>
</dbReference>
<accession>A0A4P6JZX4</accession>